<evidence type="ECO:0000256" key="1">
    <source>
        <dbReference type="ARBA" id="ARBA00000707"/>
    </source>
</evidence>
<name>A0A9C6X876_FRAOC</name>
<dbReference type="OrthoDB" id="420187at2759"/>
<accession>A0A9C6X876</accession>
<dbReference type="PANTHER" id="PTHR24006:SF758">
    <property type="entry name" value="UBIQUITIN CARBOXYL-TERMINAL HYDROLASE 36"/>
    <property type="match status" value="1"/>
</dbReference>
<dbReference type="InterPro" id="IPR050164">
    <property type="entry name" value="Peptidase_C19"/>
</dbReference>
<evidence type="ECO:0000256" key="4">
    <source>
        <dbReference type="ARBA" id="ARBA00012759"/>
    </source>
</evidence>
<proteinExistence type="inferred from homology"/>
<evidence type="ECO:0000313" key="15">
    <source>
        <dbReference type="Proteomes" id="UP000504606"/>
    </source>
</evidence>
<keyword evidence="15" id="KW-1185">Reference proteome</keyword>
<dbReference type="Gene3D" id="3.90.70.10">
    <property type="entry name" value="Cysteine proteinases"/>
    <property type="match status" value="1"/>
</dbReference>
<dbReference type="RefSeq" id="XP_052131060.1">
    <property type="nucleotide sequence ID" value="XM_052275100.1"/>
</dbReference>
<organism evidence="15 16">
    <name type="scientific">Frankliniella occidentalis</name>
    <name type="common">Western flower thrips</name>
    <name type="synonym">Euthrips occidentalis</name>
    <dbReference type="NCBI Taxonomy" id="133901"/>
    <lineage>
        <taxon>Eukaryota</taxon>
        <taxon>Metazoa</taxon>
        <taxon>Ecdysozoa</taxon>
        <taxon>Arthropoda</taxon>
        <taxon>Hexapoda</taxon>
        <taxon>Insecta</taxon>
        <taxon>Pterygota</taxon>
        <taxon>Neoptera</taxon>
        <taxon>Paraneoptera</taxon>
        <taxon>Thysanoptera</taxon>
        <taxon>Terebrantia</taxon>
        <taxon>Thripoidea</taxon>
        <taxon>Thripidae</taxon>
        <taxon>Frankliniella</taxon>
    </lineage>
</organism>
<comment type="catalytic activity">
    <reaction evidence="1">
        <text>Thiol-dependent hydrolysis of ester, thioester, amide, peptide and isopeptide bonds formed by the C-terminal Gly of ubiquitin (a 76-residue protein attached to proteins as an intracellular targeting signal).</text>
        <dbReference type="EC" id="3.4.19.12"/>
    </reaction>
</comment>
<evidence type="ECO:0000256" key="6">
    <source>
        <dbReference type="ARBA" id="ARBA00022786"/>
    </source>
</evidence>
<dbReference type="InterPro" id="IPR044822">
    <property type="entry name" value="Myb_DNA-bind_4"/>
</dbReference>
<evidence type="ECO:0000256" key="3">
    <source>
        <dbReference type="ARBA" id="ARBA00009085"/>
    </source>
</evidence>
<dbReference type="GO" id="GO:0005829">
    <property type="term" value="C:cytosol"/>
    <property type="evidence" value="ECO:0007669"/>
    <property type="project" value="TreeGrafter"/>
</dbReference>
<evidence type="ECO:0000256" key="2">
    <source>
        <dbReference type="ARBA" id="ARBA00004604"/>
    </source>
</evidence>
<evidence type="ECO:0000256" key="11">
    <source>
        <dbReference type="ARBA" id="ARBA00042154"/>
    </source>
</evidence>
<evidence type="ECO:0000256" key="9">
    <source>
        <dbReference type="ARBA" id="ARBA00039432"/>
    </source>
</evidence>
<comment type="similarity">
    <text evidence="3">Belongs to the peptidase C19 family.</text>
</comment>
<dbReference type="GO" id="GO:0042981">
    <property type="term" value="P:regulation of apoptotic process"/>
    <property type="evidence" value="ECO:0007669"/>
    <property type="project" value="TreeGrafter"/>
</dbReference>
<dbReference type="InterPro" id="IPR028889">
    <property type="entry name" value="USP"/>
</dbReference>
<gene>
    <name evidence="16" type="primary">LOC127751469</name>
</gene>
<sequence length="260" mass="30018">MWGNKHKLDYSDEQIKEKIRNLKRKFSECKRGVEPGESWEYFSAMSFINDSPLPPEGFDESPCEVENAREAAFEFLETLWLFLKRGRQEDSHEFMRQLLTKLEEEFCERFKSSMYVSLTCLKCKGKSTQSQYFSDLVVDLETSVKESVWSYFKPITVAGYACSRCKTHQEATKRMLLLKPPNVLCIQLKSCKVSTIMSMGRDFNYKFLALVEHHGPRPNCGHYSTTAAKLMAQCSALMVSAVIESLLQEARPYYLLLSLT</sequence>
<dbReference type="EC" id="3.4.19.12" evidence="4"/>
<dbReference type="InterPro" id="IPR001394">
    <property type="entry name" value="Peptidase_C19_UCH"/>
</dbReference>
<feature type="domain" description="USP" evidence="14">
    <location>
        <begin position="1"/>
        <end position="260"/>
    </location>
</feature>
<evidence type="ECO:0000256" key="12">
    <source>
        <dbReference type="ARBA" id="ARBA00042420"/>
    </source>
</evidence>
<evidence type="ECO:0000313" key="16">
    <source>
        <dbReference type="RefSeq" id="XP_052131060.1"/>
    </source>
</evidence>
<dbReference type="GO" id="GO:0016579">
    <property type="term" value="P:protein deubiquitination"/>
    <property type="evidence" value="ECO:0007669"/>
    <property type="project" value="InterPro"/>
</dbReference>
<dbReference type="GeneID" id="127751469"/>
<dbReference type="InterPro" id="IPR038765">
    <property type="entry name" value="Papain-like_cys_pep_sf"/>
</dbReference>
<dbReference type="Pfam" id="PF13837">
    <property type="entry name" value="Myb_DNA-bind_4"/>
    <property type="match status" value="1"/>
</dbReference>
<keyword evidence="5" id="KW-0645">Protease</keyword>
<evidence type="ECO:0000256" key="10">
    <source>
        <dbReference type="ARBA" id="ARBA00041300"/>
    </source>
</evidence>
<evidence type="ECO:0000256" key="7">
    <source>
        <dbReference type="ARBA" id="ARBA00022801"/>
    </source>
</evidence>
<comment type="subcellular location">
    <subcellularLocation>
        <location evidence="2">Nucleus</location>
        <location evidence="2">Nucleolus</location>
    </subcellularLocation>
</comment>
<dbReference type="AlphaFoldDB" id="A0A9C6X876"/>
<protein>
    <recommendedName>
        <fullName evidence="9">Ubiquitin carboxyl-terminal hydrolase 36</fullName>
        <ecNumber evidence="4">3.4.19.12</ecNumber>
    </recommendedName>
    <alternativeName>
        <fullName evidence="12">Deubiquitinating enzyme 36</fullName>
    </alternativeName>
    <alternativeName>
        <fullName evidence="11">Protein scrawny</fullName>
    </alternativeName>
    <alternativeName>
        <fullName evidence="10">Ubiquitin thioesterase 36</fullName>
    </alternativeName>
    <alternativeName>
        <fullName evidence="13">Ubiquitin-specific-processing protease 36</fullName>
    </alternativeName>
</protein>
<dbReference type="KEGG" id="foc:127751469"/>
<dbReference type="GO" id="GO:0005730">
    <property type="term" value="C:nucleolus"/>
    <property type="evidence" value="ECO:0007669"/>
    <property type="project" value="UniProtKB-SubCell"/>
</dbReference>
<dbReference type="SUPFAM" id="SSF54001">
    <property type="entry name" value="Cysteine proteinases"/>
    <property type="match status" value="1"/>
</dbReference>
<dbReference type="Pfam" id="PF00443">
    <property type="entry name" value="UCH"/>
    <property type="match status" value="1"/>
</dbReference>
<dbReference type="CDD" id="cd02257">
    <property type="entry name" value="Peptidase_C19"/>
    <property type="match status" value="1"/>
</dbReference>
<evidence type="ECO:0000259" key="14">
    <source>
        <dbReference type="PROSITE" id="PS50235"/>
    </source>
</evidence>
<keyword evidence="7" id="KW-0378">Hydrolase</keyword>
<evidence type="ECO:0000256" key="5">
    <source>
        <dbReference type="ARBA" id="ARBA00022670"/>
    </source>
</evidence>
<dbReference type="PROSITE" id="PS50235">
    <property type="entry name" value="USP_3"/>
    <property type="match status" value="1"/>
</dbReference>
<evidence type="ECO:0000256" key="8">
    <source>
        <dbReference type="ARBA" id="ARBA00022807"/>
    </source>
</evidence>
<dbReference type="Proteomes" id="UP000504606">
    <property type="component" value="Unplaced"/>
</dbReference>
<keyword evidence="8" id="KW-0788">Thiol protease</keyword>
<dbReference type="PANTHER" id="PTHR24006">
    <property type="entry name" value="UBIQUITIN CARBOXYL-TERMINAL HYDROLASE"/>
    <property type="match status" value="1"/>
</dbReference>
<keyword evidence="6" id="KW-0833">Ubl conjugation pathway</keyword>
<dbReference type="GO" id="GO:0004843">
    <property type="term" value="F:cysteine-type deubiquitinase activity"/>
    <property type="evidence" value="ECO:0007669"/>
    <property type="project" value="UniProtKB-EC"/>
</dbReference>
<evidence type="ECO:0000256" key="13">
    <source>
        <dbReference type="ARBA" id="ARBA00043009"/>
    </source>
</evidence>
<reference evidence="16" key="1">
    <citation type="submission" date="2025-08" db="UniProtKB">
        <authorList>
            <consortium name="RefSeq"/>
        </authorList>
    </citation>
    <scope>IDENTIFICATION</scope>
    <source>
        <tissue evidence="16">Whole organism</tissue>
    </source>
</reference>
<dbReference type="GO" id="GO:0006508">
    <property type="term" value="P:proteolysis"/>
    <property type="evidence" value="ECO:0007669"/>
    <property type="project" value="UniProtKB-KW"/>
</dbReference>